<dbReference type="AlphaFoldDB" id="A0A0F8XIS2"/>
<name>A0A0F8XIS2_9ZZZZ</name>
<feature type="transmembrane region" description="Helical" evidence="2">
    <location>
        <begin position="23"/>
        <end position="49"/>
    </location>
</feature>
<evidence type="ECO:0000256" key="1">
    <source>
        <dbReference type="SAM" id="MobiDB-lite"/>
    </source>
</evidence>
<evidence type="ECO:0000256" key="2">
    <source>
        <dbReference type="SAM" id="Phobius"/>
    </source>
</evidence>
<keyword evidence="2" id="KW-0812">Transmembrane</keyword>
<dbReference type="EMBL" id="LAZR01062706">
    <property type="protein sequence ID" value="KKK60970.1"/>
    <property type="molecule type" value="Genomic_DNA"/>
</dbReference>
<keyword evidence="2" id="KW-1133">Transmembrane helix</keyword>
<accession>A0A0F8XIS2</accession>
<evidence type="ECO:0000313" key="3">
    <source>
        <dbReference type="EMBL" id="KKK60970.1"/>
    </source>
</evidence>
<protein>
    <submittedName>
        <fullName evidence="3">Uncharacterized protein</fullName>
    </submittedName>
</protein>
<sequence>MTPHPRQTFAPCVRRVATMYSDFTFGIVFGGLAVATPAFFLGLVAKYFLKKFEDRIERWTWQKGNKKRWRQAQEEWSKRGKGGRNKYGDEVEV</sequence>
<gene>
    <name evidence="3" type="ORF">LCGC14_3019040</name>
</gene>
<comment type="caution">
    <text evidence="3">The sequence shown here is derived from an EMBL/GenBank/DDBJ whole genome shotgun (WGS) entry which is preliminary data.</text>
</comment>
<keyword evidence="2" id="KW-0472">Membrane</keyword>
<feature type="region of interest" description="Disordered" evidence="1">
    <location>
        <begin position="72"/>
        <end position="93"/>
    </location>
</feature>
<reference evidence="3" key="1">
    <citation type="journal article" date="2015" name="Nature">
        <title>Complex archaea that bridge the gap between prokaryotes and eukaryotes.</title>
        <authorList>
            <person name="Spang A."/>
            <person name="Saw J.H."/>
            <person name="Jorgensen S.L."/>
            <person name="Zaremba-Niedzwiedzka K."/>
            <person name="Martijn J."/>
            <person name="Lind A.E."/>
            <person name="van Eijk R."/>
            <person name="Schleper C."/>
            <person name="Guy L."/>
            <person name="Ettema T.J."/>
        </authorList>
    </citation>
    <scope>NUCLEOTIDE SEQUENCE</scope>
</reference>
<proteinExistence type="predicted"/>
<organism evidence="3">
    <name type="scientific">marine sediment metagenome</name>
    <dbReference type="NCBI Taxonomy" id="412755"/>
    <lineage>
        <taxon>unclassified sequences</taxon>
        <taxon>metagenomes</taxon>
        <taxon>ecological metagenomes</taxon>
    </lineage>
</organism>